<dbReference type="Proteomes" id="UP000264693">
    <property type="component" value="Chromosome"/>
</dbReference>
<reference evidence="3 6" key="3">
    <citation type="submission" date="2018-08" db="EMBL/GenBank/DDBJ databases">
        <title>Complete genome of the Arcobacter marinus type strain JCM 15502.</title>
        <authorList>
            <person name="Miller W.G."/>
            <person name="Yee E."/>
            <person name="Huynh S."/>
            <person name="Parker C.T."/>
        </authorList>
    </citation>
    <scope>NUCLEOTIDE SEQUENCE [LARGE SCALE GENOMIC DNA]</scope>
    <source>
        <strain evidence="3 6">JCM 15502</strain>
    </source>
</reference>
<proteinExistence type="predicted"/>
<dbReference type="Proteomes" id="UP000224740">
    <property type="component" value="Unassembled WGS sequence"/>
</dbReference>
<dbReference type="AlphaFoldDB" id="A0A347TP23"/>
<dbReference type="RefSeq" id="WP_099312722.1">
    <property type="nucleotide sequence ID" value="NZ_CP032101.1"/>
</dbReference>
<gene>
    <name evidence="3" type="primary">maf1</name>
    <name evidence="3" type="ORF">AMRN_2653</name>
    <name evidence="4" type="ORF">CPH92_13935</name>
</gene>
<name>A0A347TP23_9BACT</name>
<evidence type="ECO:0000259" key="2">
    <source>
        <dbReference type="Pfam" id="PF20157"/>
    </source>
</evidence>
<dbReference type="KEGG" id="amar:AMRN_2653"/>
<dbReference type="InterPro" id="IPR002826">
    <property type="entry name" value="MptE-like"/>
</dbReference>
<evidence type="ECO:0000313" key="6">
    <source>
        <dbReference type="Proteomes" id="UP000264693"/>
    </source>
</evidence>
<evidence type="ECO:0000313" key="5">
    <source>
        <dbReference type="Proteomes" id="UP000224740"/>
    </source>
</evidence>
<dbReference type="Pfam" id="PF20157">
    <property type="entry name" value="Maf_flag10_N"/>
    <property type="match status" value="1"/>
</dbReference>
<evidence type="ECO:0000313" key="3">
    <source>
        <dbReference type="EMBL" id="AXX88351.1"/>
    </source>
</evidence>
<dbReference type="Pfam" id="PF01973">
    <property type="entry name" value="MptE-like"/>
    <property type="match status" value="1"/>
</dbReference>
<reference evidence="5" key="1">
    <citation type="submission" date="2017-09" db="EMBL/GenBank/DDBJ databases">
        <title>Arcobacter canalis sp. nov., a new species isolated from a water canal contaminated with urban sewage.</title>
        <authorList>
            <person name="Perez-Cataluna A."/>
            <person name="Salas-Masso N."/>
            <person name="Figueras M.J."/>
        </authorList>
    </citation>
    <scope>NUCLEOTIDE SEQUENCE [LARGE SCALE GENOMIC DNA]</scope>
    <source>
        <strain evidence="5">CECT 7727</strain>
    </source>
</reference>
<accession>A0A347TP23</accession>
<sequence length="658" mass="77374">MQEELDNLTQTLFNLYLKNMEFLEKKHPNTYKKVQKLSKDIEEQNHKERYTLEYIKEGGYFDIFDHTKDKFLYDFNSYEEADKRAELTNFTKDNSLDLLRIDPRNKKLAIMHSLGIVATLANYINHKVDFTNVTFSKIYKFIFIGVGAGVHLNEVYKKVNSMNTLIIEPELELFRLTLFTTDYTVFEQGNKKLFLSICETPIQREKTIEEFTHHHNYMNYNIKHHLFWIDYKYILDELISYYSTNHPASFPFGVVLKVLYRTIRFMKDKEKFIKKQLIKDTLPLKNKKVLIISAGPSVDNHLEWIKKYQDRFVIVCVDVILKKLEKNSIVPDIVVSIDPSPECGKFLKTEDKNFLKNSAIIFLSQQEESVLKKVEHLNYYFSQVYPVCEELGYSFSLPNVGTFSFAMSVFLKANELYLVGNDAAFNQETGDRYASDSSHEISDLIEEKHIIDDNIVSDYDILEVKGNLREKIKSNRTLLTFKRDYELFIHSLDEETKKTLKAYNLSDGAFMEGLIPLDIKDIDLQTLEKKDFNVKEILDNISCTVENIDFEDDAKVLSGIITKVNKFKKTKISSRDDFLQKKLDIMIWILQQKKHMSNAMFANVFLKYIELVDIYVNFFLNLKQNQLYTQKNLSEVKRYWCDSTILVLKDLKVIINQE</sequence>
<keyword evidence="5" id="KW-1185">Reference proteome</keyword>
<dbReference type="InterPro" id="IPR045376">
    <property type="entry name" value="Maf_N"/>
</dbReference>
<dbReference type="EMBL" id="NXAO01000113">
    <property type="protein sequence ID" value="PHO14052.1"/>
    <property type="molecule type" value="Genomic_DNA"/>
</dbReference>
<dbReference type="EMBL" id="CP032101">
    <property type="protein sequence ID" value="AXX88351.1"/>
    <property type="molecule type" value="Genomic_DNA"/>
</dbReference>
<evidence type="ECO:0000313" key="4">
    <source>
        <dbReference type="EMBL" id="PHO14052.1"/>
    </source>
</evidence>
<dbReference type="PANTHER" id="PTHR41786">
    <property type="entry name" value="MOTILITY ACCESSORY FACTOR MAF"/>
    <property type="match status" value="1"/>
</dbReference>
<organism evidence="3 6">
    <name type="scientific">Malaciobacter marinus</name>
    <dbReference type="NCBI Taxonomy" id="505249"/>
    <lineage>
        <taxon>Bacteria</taxon>
        <taxon>Pseudomonadati</taxon>
        <taxon>Campylobacterota</taxon>
        <taxon>Epsilonproteobacteria</taxon>
        <taxon>Campylobacterales</taxon>
        <taxon>Arcobacteraceae</taxon>
        <taxon>Malaciobacter</taxon>
    </lineage>
</organism>
<feature type="domain" description="6-hydroxymethylpterin diphosphokinase MptE-like" evidence="1">
    <location>
        <begin position="271"/>
        <end position="427"/>
    </location>
</feature>
<protein>
    <submittedName>
        <fullName evidence="3">Motility accessory factor</fullName>
    </submittedName>
</protein>
<dbReference type="PANTHER" id="PTHR41786:SF1">
    <property type="entry name" value="6-HYDROXYMETHYLPTERIN DIPHOSPHOKINASE MPTE-LIKE DOMAIN-CONTAINING PROTEIN"/>
    <property type="match status" value="1"/>
</dbReference>
<evidence type="ECO:0000259" key="1">
    <source>
        <dbReference type="Pfam" id="PF01973"/>
    </source>
</evidence>
<reference evidence="4" key="2">
    <citation type="submission" date="2017-09" db="EMBL/GenBank/DDBJ databases">
        <authorList>
            <person name="Perez-Cataluna A."/>
            <person name="Figueras M.J."/>
            <person name="Salas-Masso N."/>
        </authorList>
    </citation>
    <scope>NUCLEOTIDE SEQUENCE</scope>
    <source>
        <strain evidence="4">CECT 7727</strain>
    </source>
</reference>
<feature type="domain" description="Glycosyltransferase Maf N-terminal" evidence="2">
    <location>
        <begin position="15"/>
        <end position="229"/>
    </location>
</feature>